<evidence type="ECO:0000313" key="11">
    <source>
        <dbReference type="Proteomes" id="UP000183138"/>
    </source>
</evidence>
<evidence type="ECO:0000256" key="7">
    <source>
        <dbReference type="HAMAP-Rule" id="MF_00002"/>
    </source>
</evidence>
<dbReference type="GO" id="GO:0006207">
    <property type="term" value="P:'de novo' pyrimidine nucleobase biosynthetic process"/>
    <property type="evidence" value="ECO:0007669"/>
    <property type="project" value="InterPro"/>
</dbReference>
<dbReference type="GO" id="GO:0016740">
    <property type="term" value="F:transferase activity"/>
    <property type="evidence" value="ECO:0007669"/>
    <property type="project" value="UniProtKB-KW"/>
</dbReference>
<reference evidence="10 11" key="1">
    <citation type="submission" date="2016-08" db="EMBL/GenBank/DDBJ databases">
        <title>New Insights into Marine Group III Euryarchaeota, from dark to light.</title>
        <authorList>
            <person name="Haro-Moreno J.M."/>
            <person name="Rodriguez-Valera F."/>
            <person name="Lopez-Garcia P."/>
            <person name="Moreira D."/>
            <person name="Martin-Cuadrado A.B."/>
        </authorList>
    </citation>
    <scope>NUCLEOTIDE SEQUENCE [LARGE SCALE GENOMIC DNA]</scope>
    <source>
        <strain evidence="10">CG-Epi3</strain>
    </source>
</reference>
<feature type="domain" description="Aspartate carbamoyltransferase regulatory subunit N-terminal" evidence="8">
    <location>
        <begin position="6"/>
        <end position="94"/>
    </location>
</feature>
<proteinExistence type="inferred from homology"/>
<evidence type="ECO:0000256" key="3">
    <source>
        <dbReference type="ARBA" id="ARBA00021764"/>
    </source>
</evidence>
<dbReference type="SUPFAM" id="SSF54893">
    <property type="entry name" value="Aspartate carbamoyltransferase, Regulatory-chain, N-terminal domain"/>
    <property type="match status" value="1"/>
</dbReference>
<dbReference type="HAMAP" id="MF_00002">
    <property type="entry name" value="Asp_carb_tr_reg"/>
    <property type="match status" value="1"/>
</dbReference>
<sequence length="152" mass="16785">MSDNLMRVQPIRNGTVIDHIKAGRGRKILDALELSDKGTTITLLMHVPSEKNSSKDVIKIEDRELSEAESQKLALLSPGSHVNIIRNFVVAEKNVAELPNSISDMAFCSNVNCISNNERGAKTNFTIANAESLNIQCVYCGRKIAEENIEFI</sequence>
<comment type="cofactor">
    <cofactor evidence="7">
        <name>Zn(2+)</name>
        <dbReference type="ChEBI" id="CHEBI:29105"/>
    </cofactor>
    <text evidence="7">Binds 1 zinc ion per subunit.</text>
</comment>
<evidence type="ECO:0000256" key="4">
    <source>
        <dbReference type="ARBA" id="ARBA00022723"/>
    </source>
</evidence>
<dbReference type="InterPro" id="IPR020545">
    <property type="entry name" value="Asp_carbamoyltransf_reg_N"/>
</dbReference>
<dbReference type="Pfam" id="PF02748">
    <property type="entry name" value="PyrI_C"/>
    <property type="match status" value="1"/>
</dbReference>
<accession>A0A1J5U2B4</accession>
<dbReference type="GO" id="GO:0046872">
    <property type="term" value="F:metal ion binding"/>
    <property type="evidence" value="ECO:0007669"/>
    <property type="project" value="UniProtKB-KW"/>
</dbReference>
<keyword evidence="6 7" id="KW-0665">Pyrimidine biosynthesis</keyword>
<protein>
    <recommendedName>
        <fullName evidence="3 7">Aspartate carbamoyltransferase regulatory chain</fullName>
    </recommendedName>
</protein>
<organism evidence="10 11">
    <name type="scientific">Marine Group III euryarchaeote CG-Epi3</name>
    <dbReference type="NCBI Taxonomy" id="1888997"/>
    <lineage>
        <taxon>Archaea</taxon>
        <taxon>Methanobacteriati</taxon>
        <taxon>Thermoplasmatota</taxon>
        <taxon>Thermoplasmata</taxon>
        <taxon>Candidatus Thermoprofundales</taxon>
    </lineage>
</organism>
<dbReference type="Gene3D" id="2.30.30.20">
    <property type="entry name" value="Aspartate carbamoyltransferase regulatory subunit, C-terminal domain"/>
    <property type="match status" value="1"/>
</dbReference>
<dbReference type="InterPro" id="IPR020542">
    <property type="entry name" value="Asp_carbamoyltrfase_reg_C"/>
</dbReference>
<dbReference type="InterPro" id="IPR036792">
    <property type="entry name" value="Asp_carbatrfase_reg_C_sf"/>
</dbReference>
<dbReference type="PANTHER" id="PTHR35805:SF1">
    <property type="entry name" value="ASPARTATE CARBAMOYLTRANSFERASE REGULATORY CHAIN"/>
    <property type="match status" value="1"/>
</dbReference>
<dbReference type="Gene3D" id="3.30.70.140">
    <property type="entry name" value="Aspartate carbamoyltransferase regulatory subunit, N-terminal domain"/>
    <property type="match status" value="1"/>
</dbReference>
<feature type="binding site" evidence="7">
    <location>
        <position position="140"/>
    </location>
    <ligand>
        <name>Zn(2+)</name>
        <dbReference type="ChEBI" id="CHEBI:29105"/>
    </ligand>
</feature>
<keyword evidence="5 7" id="KW-0862">Zinc</keyword>
<dbReference type="PANTHER" id="PTHR35805">
    <property type="entry name" value="ASPARTATE CARBAMOYLTRANSFERASE REGULATORY CHAIN"/>
    <property type="match status" value="1"/>
</dbReference>
<evidence type="ECO:0000256" key="5">
    <source>
        <dbReference type="ARBA" id="ARBA00022833"/>
    </source>
</evidence>
<dbReference type="EMBL" id="MIYY01000027">
    <property type="protein sequence ID" value="OIR22917.1"/>
    <property type="molecule type" value="Genomic_DNA"/>
</dbReference>
<evidence type="ECO:0000259" key="8">
    <source>
        <dbReference type="Pfam" id="PF01948"/>
    </source>
</evidence>
<keyword evidence="4 7" id="KW-0479">Metal-binding</keyword>
<comment type="function">
    <text evidence="1 7">Involved in allosteric regulation of aspartate carbamoyltransferase.</text>
</comment>
<evidence type="ECO:0000256" key="6">
    <source>
        <dbReference type="ARBA" id="ARBA00022975"/>
    </source>
</evidence>
<feature type="binding site" evidence="7">
    <location>
        <position position="108"/>
    </location>
    <ligand>
        <name>Zn(2+)</name>
        <dbReference type="ChEBI" id="CHEBI:29105"/>
    </ligand>
</feature>
<dbReference type="AlphaFoldDB" id="A0A1J5U2B4"/>
<name>A0A1J5U2B4_9ARCH</name>
<comment type="similarity">
    <text evidence="2 7">Belongs to the PyrI family.</text>
</comment>
<dbReference type="GO" id="GO:0006221">
    <property type="term" value="P:pyrimidine nucleotide biosynthetic process"/>
    <property type="evidence" value="ECO:0007669"/>
    <property type="project" value="UniProtKB-UniRule"/>
</dbReference>
<evidence type="ECO:0000259" key="9">
    <source>
        <dbReference type="Pfam" id="PF02748"/>
    </source>
</evidence>
<dbReference type="Proteomes" id="UP000183138">
    <property type="component" value="Unassembled WGS sequence"/>
</dbReference>
<evidence type="ECO:0000313" key="10">
    <source>
        <dbReference type="EMBL" id="OIR22917.1"/>
    </source>
</evidence>
<gene>
    <name evidence="7" type="primary">pyrI</name>
    <name evidence="10" type="ORF">BEU00_01275</name>
</gene>
<evidence type="ECO:0000256" key="2">
    <source>
        <dbReference type="ARBA" id="ARBA00010498"/>
    </source>
</evidence>
<dbReference type="Pfam" id="PF01948">
    <property type="entry name" value="PyrI"/>
    <property type="match status" value="1"/>
</dbReference>
<keyword evidence="10" id="KW-0808">Transferase</keyword>
<feature type="binding site" evidence="7">
    <location>
        <position position="113"/>
    </location>
    <ligand>
        <name>Zn(2+)</name>
        <dbReference type="ChEBI" id="CHEBI:29105"/>
    </ligand>
</feature>
<feature type="binding site" evidence="7">
    <location>
        <position position="137"/>
    </location>
    <ligand>
        <name>Zn(2+)</name>
        <dbReference type="ChEBI" id="CHEBI:29105"/>
    </ligand>
</feature>
<comment type="caution">
    <text evidence="10">The sequence shown here is derived from an EMBL/GenBank/DDBJ whole genome shotgun (WGS) entry which is preliminary data.</text>
</comment>
<feature type="domain" description="Aspartate carbamoyltransferase regulatory subunit C-terminal" evidence="9">
    <location>
        <begin position="104"/>
        <end position="149"/>
    </location>
</feature>
<dbReference type="InterPro" id="IPR036793">
    <property type="entry name" value="Asp_carbatrfase_reg_N_sf"/>
</dbReference>
<dbReference type="GO" id="GO:0009347">
    <property type="term" value="C:aspartate carbamoyltransferase complex"/>
    <property type="evidence" value="ECO:0007669"/>
    <property type="project" value="InterPro"/>
</dbReference>
<dbReference type="InterPro" id="IPR002801">
    <property type="entry name" value="Asp_carbamoylTrfase_reg"/>
</dbReference>
<evidence type="ECO:0000256" key="1">
    <source>
        <dbReference type="ARBA" id="ARBA00002565"/>
    </source>
</evidence>
<comment type="subunit">
    <text evidence="7">Contains catalytic and regulatory chains.</text>
</comment>
<dbReference type="SUPFAM" id="SSF57825">
    <property type="entry name" value="Aspartate carbamoyltransferase, Regulatory-chain, C-terminal domain"/>
    <property type="match status" value="1"/>
</dbReference>